<proteinExistence type="predicted"/>
<dbReference type="InterPro" id="IPR029058">
    <property type="entry name" value="AB_hydrolase_fold"/>
</dbReference>
<evidence type="ECO:0008006" key="2">
    <source>
        <dbReference type="Google" id="ProtNLM"/>
    </source>
</evidence>
<gene>
    <name evidence="1" type="ORF">LCGC14_0418250</name>
</gene>
<dbReference type="EMBL" id="LAZR01000378">
    <property type="protein sequence ID" value="KKN71665.1"/>
    <property type="molecule type" value="Genomic_DNA"/>
</dbReference>
<organism evidence="1">
    <name type="scientific">marine sediment metagenome</name>
    <dbReference type="NCBI Taxonomy" id="412755"/>
    <lineage>
        <taxon>unclassified sequences</taxon>
        <taxon>metagenomes</taxon>
        <taxon>ecological metagenomes</taxon>
    </lineage>
</organism>
<reference evidence="1" key="1">
    <citation type="journal article" date="2015" name="Nature">
        <title>Complex archaea that bridge the gap between prokaryotes and eukaryotes.</title>
        <authorList>
            <person name="Spang A."/>
            <person name="Saw J.H."/>
            <person name="Jorgensen S.L."/>
            <person name="Zaremba-Niedzwiedzka K."/>
            <person name="Martijn J."/>
            <person name="Lind A.E."/>
            <person name="van Eijk R."/>
            <person name="Schleper C."/>
            <person name="Guy L."/>
            <person name="Ettema T.J."/>
        </authorList>
    </citation>
    <scope>NUCLEOTIDE SEQUENCE</scope>
</reference>
<sequence length="65" mass="7431">MEEKVRKNIAVLIILLSFVFLPACQQQAEKAIQPAPAYPVTQKGDQVDDYFGTEVADPYRWMEDD</sequence>
<protein>
    <recommendedName>
        <fullName evidence="2">Peptidase S9A N-terminal domain-containing protein</fullName>
    </recommendedName>
</protein>
<dbReference type="AlphaFoldDB" id="A0A0F9SRR4"/>
<comment type="caution">
    <text evidence="1">The sequence shown here is derived from an EMBL/GenBank/DDBJ whole genome shotgun (WGS) entry which is preliminary data.</text>
</comment>
<evidence type="ECO:0000313" key="1">
    <source>
        <dbReference type="EMBL" id="KKN71665.1"/>
    </source>
</evidence>
<feature type="non-terminal residue" evidence="1">
    <location>
        <position position="65"/>
    </location>
</feature>
<dbReference type="SUPFAM" id="SSF50993">
    <property type="entry name" value="Peptidase/esterase 'gauge' domain"/>
    <property type="match status" value="1"/>
</dbReference>
<accession>A0A0F9SRR4</accession>
<dbReference type="Gene3D" id="3.40.50.1820">
    <property type="entry name" value="alpha/beta hydrolase"/>
    <property type="match status" value="1"/>
</dbReference>
<name>A0A0F9SRR4_9ZZZZ</name>